<feature type="compositionally biased region" description="Polar residues" evidence="1">
    <location>
        <begin position="76"/>
        <end position="100"/>
    </location>
</feature>
<accession>A0ABR4KEK0</accession>
<feature type="compositionally biased region" description="Polar residues" evidence="1">
    <location>
        <begin position="304"/>
        <end position="316"/>
    </location>
</feature>
<gene>
    <name evidence="2" type="ORF">BJY01DRAFT_125324</name>
</gene>
<evidence type="ECO:0000313" key="2">
    <source>
        <dbReference type="EMBL" id="KAL2850696.1"/>
    </source>
</evidence>
<evidence type="ECO:0000313" key="3">
    <source>
        <dbReference type="Proteomes" id="UP001610446"/>
    </source>
</evidence>
<comment type="caution">
    <text evidence="2">The sequence shown here is derived from an EMBL/GenBank/DDBJ whole genome shotgun (WGS) entry which is preliminary data.</text>
</comment>
<feature type="compositionally biased region" description="Basic and acidic residues" evidence="1">
    <location>
        <begin position="580"/>
        <end position="596"/>
    </location>
</feature>
<name>A0ABR4KEK0_9EURO</name>
<feature type="compositionally biased region" description="Basic and acidic residues" evidence="1">
    <location>
        <begin position="39"/>
        <end position="48"/>
    </location>
</feature>
<feature type="compositionally biased region" description="Basic and acidic residues" evidence="1">
    <location>
        <begin position="132"/>
        <end position="142"/>
    </location>
</feature>
<feature type="compositionally biased region" description="Polar residues" evidence="1">
    <location>
        <begin position="346"/>
        <end position="364"/>
    </location>
</feature>
<keyword evidence="3" id="KW-1185">Reference proteome</keyword>
<organism evidence="2 3">
    <name type="scientific">Aspergillus pseudoustus</name>
    <dbReference type="NCBI Taxonomy" id="1810923"/>
    <lineage>
        <taxon>Eukaryota</taxon>
        <taxon>Fungi</taxon>
        <taxon>Dikarya</taxon>
        <taxon>Ascomycota</taxon>
        <taxon>Pezizomycotina</taxon>
        <taxon>Eurotiomycetes</taxon>
        <taxon>Eurotiomycetidae</taxon>
        <taxon>Eurotiales</taxon>
        <taxon>Aspergillaceae</taxon>
        <taxon>Aspergillus</taxon>
        <taxon>Aspergillus subgen. Nidulantes</taxon>
    </lineage>
</organism>
<dbReference type="Proteomes" id="UP001610446">
    <property type="component" value="Unassembled WGS sequence"/>
</dbReference>
<protein>
    <recommendedName>
        <fullName evidence="4">Altered inheritance of mitochondria protein 21</fullName>
    </recommendedName>
</protein>
<feature type="compositionally biased region" description="Polar residues" evidence="1">
    <location>
        <begin position="262"/>
        <end position="280"/>
    </location>
</feature>
<reference evidence="2 3" key="1">
    <citation type="submission" date="2024-07" db="EMBL/GenBank/DDBJ databases">
        <title>Section-level genome sequencing and comparative genomics of Aspergillus sections Usti and Cavernicolus.</title>
        <authorList>
            <consortium name="Lawrence Berkeley National Laboratory"/>
            <person name="Nybo J.L."/>
            <person name="Vesth T.C."/>
            <person name="Theobald S."/>
            <person name="Frisvad J.C."/>
            <person name="Larsen T.O."/>
            <person name="Kjaerboelling I."/>
            <person name="Rothschild-Mancinelli K."/>
            <person name="Lyhne E.K."/>
            <person name="Kogle M.E."/>
            <person name="Barry K."/>
            <person name="Clum A."/>
            <person name="Na H."/>
            <person name="Ledsgaard L."/>
            <person name="Lin J."/>
            <person name="Lipzen A."/>
            <person name="Kuo A."/>
            <person name="Riley R."/>
            <person name="Mondo S."/>
            <person name="Labutti K."/>
            <person name="Haridas S."/>
            <person name="Pangalinan J."/>
            <person name="Salamov A.A."/>
            <person name="Simmons B.A."/>
            <person name="Magnuson J.K."/>
            <person name="Chen J."/>
            <person name="Drula E."/>
            <person name="Henrissat B."/>
            <person name="Wiebenga A."/>
            <person name="Lubbers R.J."/>
            <person name="Gomes A.C."/>
            <person name="Makela M.R."/>
            <person name="Stajich J."/>
            <person name="Grigoriev I.V."/>
            <person name="Mortensen U.H."/>
            <person name="De Vries R.P."/>
            <person name="Baker S.E."/>
            <person name="Andersen M.R."/>
        </authorList>
    </citation>
    <scope>NUCLEOTIDE SEQUENCE [LARGE SCALE GENOMIC DNA]</scope>
    <source>
        <strain evidence="2 3">CBS 123904</strain>
    </source>
</reference>
<feature type="compositionally biased region" description="Basic and acidic residues" evidence="1">
    <location>
        <begin position="429"/>
        <end position="441"/>
    </location>
</feature>
<dbReference type="EMBL" id="JBFXLU010000034">
    <property type="protein sequence ID" value="KAL2850696.1"/>
    <property type="molecule type" value="Genomic_DNA"/>
</dbReference>
<evidence type="ECO:0008006" key="4">
    <source>
        <dbReference type="Google" id="ProtNLM"/>
    </source>
</evidence>
<feature type="region of interest" description="Disordered" evidence="1">
    <location>
        <begin position="790"/>
        <end position="812"/>
    </location>
</feature>
<feature type="compositionally biased region" description="Polar residues" evidence="1">
    <location>
        <begin position="442"/>
        <end position="460"/>
    </location>
</feature>
<sequence>MPGPFQHGPSDPNSPMSPNSGGNTPVSFRTNVNRAKTRRWVEAKKYTYDGDDWGEDEYGEYEYDDEPPASEARPTGANQSTPDISSTLAKGTPNPSLPSQDRSRSMERVPTMPTDSHAASDNPSTPILRPADIYRRMREEQKTQQTAPAQSSTEEHSLASPPSSNVPTGVPGSAPAPVGFGSGEQARYPGDPIPASTITNEPPAISLPDVKRLSVFDPDFFPTSESHSQSFQHPASEPPQLQHNPSLGFRSAVNQAFDVPETPSTTADSVARSNSDSTAAISPIINRRGTTDDKTPTIEEDPNESVNPEPNESTHGNGVFKPGHRRDLSLPSPGNSPSRRPIITEPNATVSSELAQVSAGTPSESPRDAPPQHSDRGSISPSQEMSGRDLPPPLNVQTNIASSPTVTADHVPVIIPSMSSDNSPEDTENDRLRKEIIRSLSRENTPSDQQDHTPPQTRQDNLAPAESYWNGSQTAGPPVPEALNPALNLSQTAPDFPSAEPIAQLPVKKEKKPKLQRRFSWEESSDDENSSPVTQEQPSRPPPMPGQYPFSQESIHPDPVQTPASATQPPEQPSDQPLETVEHVGGRDESVPEKPKLTVVPPAVTESVSIPSNSFVHEPAQSHTAETLARAEEGQSYSPDQQSLEPPTQIHSASASIESGLLGFKDILGFQSPEERVKAFDRTREQFAVIDTGLSNWIQVTLHAHPEHSDVVERNSKPLSEEFKNSVPRTKFPKLSSLGNLASSLQDGSHSSSGHIRRPSAPLGSIKQHQVGKDFLHTAGVLGGQAGKAAKGLFSKGRSKLKGSGGTEKVEP</sequence>
<feature type="compositionally biased region" description="Polar residues" evidence="1">
    <location>
        <begin position="24"/>
        <end position="34"/>
    </location>
</feature>
<feature type="region of interest" description="Disordered" evidence="1">
    <location>
        <begin position="741"/>
        <end position="762"/>
    </location>
</feature>
<feature type="compositionally biased region" description="Low complexity" evidence="1">
    <location>
        <begin position="8"/>
        <end position="23"/>
    </location>
</feature>
<feature type="compositionally biased region" description="Polar residues" evidence="1">
    <location>
        <begin position="395"/>
        <end position="406"/>
    </location>
</feature>
<proteinExistence type="predicted"/>
<feature type="compositionally biased region" description="Acidic residues" evidence="1">
    <location>
        <begin position="49"/>
        <end position="68"/>
    </location>
</feature>
<feature type="compositionally biased region" description="Polar residues" evidence="1">
    <location>
        <begin position="143"/>
        <end position="152"/>
    </location>
</feature>
<feature type="compositionally biased region" description="Polar residues" evidence="1">
    <location>
        <begin position="113"/>
        <end position="125"/>
    </location>
</feature>
<feature type="compositionally biased region" description="Polar residues" evidence="1">
    <location>
        <begin position="223"/>
        <end position="245"/>
    </location>
</feature>
<feature type="compositionally biased region" description="Polar residues" evidence="1">
    <location>
        <begin position="562"/>
        <end position="577"/>
    </location>
</feature>
<feature type="region of interest" description="Disordered" evidence="1">
    <location>
        <begin position="1"/>
        <end position="651"/>
    </location>
</feature>
<feature type="compositionally biased region" description="Polar residues" evidence="1">
    <location>
        <begin position="635"/>
        <end position="651"/>
    </location>
</feature>
<evidence type="ECO:0000256" key="1">
    <source>
        <dbReference type="SAM" id="MobiDB-lite"/>
    </source>
</evidence>
<feature type="compositionally biased region" description="Polar residues" evidence="1">
    <location>
        <begin position="606"/>
        <end position="625"/>
    </location>
</feature>